<dbReference type="InterPro" id="IPR029052">
    <property type="entry name" value="Metallo-depent_PP-like"/>
</dbReference>
<dbReference type="AlphaFoldDB" id="A0A1H8IVY7"/>
<dbReference type="GO" id="GO:0009166">
    <property type="term" value="P:nucleotide catabolic process"/>
    <property type="evidence" value="ECO:0007669"/>
    <property type="project" value="InterPro"/>
</dbReference>
<organism evidence="5 6">
    <name type="scientific">Lihuaxuella thermophila</name>
    <dbReference type="NCBI Taxonomy" id="1173111"/>
    <lineage>
        <taxon>Bacteria</taxon>
        <taxon>Bacillati</taxon>
        <taxon>Bacillota</taxon>
        <taxon>Bacilli</taxon>
        <taxon>Bacillales</taxon>
        <taxon>Thermoactinomycetaceae</taxon>
        <taxon>Lihuaxuella</taxon>
    </lineage>
</organism>
<protein>
    <submittedName>
        <fullName evidence="5">2',3'-cyclic-nucleotide 2'-phosphodiesterase/5'-or 3'-nucleotidase, 5'-nucleotidase family</fullName>
    </submittedName>
</protein>
<name>A0A1H8IVY7_9BACL</name>
<reference evidence="5 6" key="1">
    <citation type="submission" date="2016-10" db="EMBL/GenBank/DDBJ databases">
        <authorList>
            <person name="de Groot N.N."/>
        </authorList>
    </citation>
    <scope>NUCLEOTIDE SEQUENCE [LARGE SCALE GENOMIC DNA]</scope>
    <source>
        <strain evidence="5 6">DSM 46701</strain>
    </source>
</reference>
<sequence length="478" mass="54107">MSPVRQVHLLHTNDLHSHLEQMSKIHTLVTRMREEWAKRGETGFLLDIGDHMDRVRLETEGTDGLVNRAILERSGYDLITLGNNELLTFSAKELKTNYEGSSFAVVSSNVVEAAWGRSPSWLTPWKILIRDGIRFGFLGATIPYDTVYELMGWRVQDPVPILRQKVEQLRDRVDVLIVLSHLGLFNDRKLAEQVSGIDIILGAHTHHLLEIPERVGSTLIAAAGKFGHHVGKITVTVDPASKKIVEMKGKCFSLDEVSEADEIQEIIRRHRTLAEKNLSRPIAKLAKPLPIDWKRESPLGNFLADSLREWVGAEIAIVNSGQLLGSLPAGPVSRKQLHQICPHPINPVLLKIQGQALRRTLEESLMEEYMEKAIRGFGFRGKILGFMCVSGLRIVYDPNAGPYQKIRSIYVGEKRLRDDEQYDIATIDMFTFGAGYMELKDGKLIKYFLPEFLRDLLARQLQKANAPQLSEVHRWHVV</sequence>
<dbReference type="Proteomes" id="UP000199695">
    <property type="component" value="Unassembled WGS sequence"/>
</dbReference>
<gene>
    <name evidence="5" type="ORF">SAMN05444955_11969</name>
</gene>
<dbReference type="InterPro" id="IPR006179">
    <property type="entry name" value="5_nucleotidase/apyrase"/>
</dbReference>
<evidence type="ECO:0000259" key="3">
    <source>
        <dbReference type="Pfam" id="PF00149"/>
    </source>
</evidence>
<comment type="similarity">
    <text evidence="2">Belongs to the 5'-nucleotidase family.</text>
</comment>
<dbReference type="GO" id="GO:0046872">
    <property type="term" value="F:metal ion binding"/>
    <property type="evidence" value="ECO:0007669"/>
    <property type="project" value="InterPro"/>
</dbReference>
<feature type="domain" description="Calcineurin-like phosphoesterase" evidence="3">
    <location>
        <begin position="9"/>
        <end position="207"/>
    </location>
</feature>
<dbReference type="InterPro" id="IPR004843">
    <property type="entry name" value="Calcineurin-like_PHP"/>
</dbReference>
<evidence type="ECO:0000256" key="1">
    <source>
        <dbReference type="ARBA" id="ARBA00022729"/>
    </source>
</evidence>
<evidence type="ECO:0000313" key="5">
    <source>
        <dbReference type="EMBL" id="SEN72196.1"/>
    </source>
</evidence>
<dbReference type="RefSeq" id="WP_089972632.1">
    <property type="nucleotide sequence ID" value="NZ_FOCQ01000019.1"/>
</dbReference>
<dbReference type="Pfam" id="PF00149">
    <property type="entry name" value="Metallophos"/>
    <property type="match status" value="1"/>
</dbReference>
<keyword evidence="2" id="KW-0378">Hydrolase</keyword>
<keyword evidence="6" id="KW-1185">Reference proteome</keyword>
<dbReference type="SUPFAM" id="SSF56300">
    <property type="entry name" value="Metallo-dependent phosphatases"/>
    <property type="match status" value="1"/>
</dbReference>
<keyword evidence="1" id="KW-0732">Signal</keyword>
<dbReference type="PANTHER" id="PTHR11575">
    <property type="entry name" value="5'-NUCLEOTIDASE-RELATED"/>
    <property type="match status" value="1"/>
</dbReference>
<dbReference type="Gene3D" id="3.90.780.10">
    <property type="entry name" value="5'-Nucleotidase, C-terminal domain"/>
    <property type="match status" value="1"/>
</dbReference>
<dbReference type="GO" id="GO:0008768">
    <property type="term" value="F:UDP-sugar diphosphatase activity"/>
    <property type="evidence" value="ECO:0007669"/>
    <property type="project" value="TreeGrafter"/>
</dbReference>
<dbReference type="InterPro" id="IPR008334">
    <property type="entry name" value="5'-Nucleotdase_C"/>
</dbReference>
<proteinExistence type="inferred from homology"/>
<evidence type="ECO:0000256" key="2">
    <source>
        <dbReference type="RuleBase" id="RU362119"/>
    </source>
</evidence>
<dbReference type="PANTHER" id="PTHR11575:SF23">
    <property type="entry name" value="5-NUCLEOTIDASE FAMILY PROTEIN"/>
    <property type="match status" value="1"/>
</dbReference>
<dbReference type="EMBL" id="FOCQ01000019">
    <property type="protein sequence ID" value="SEN72196.1"/>
    <property type="molecule type" value="Genomic_DNA"/>
</dbReference>
<dbReference type="GO" id="GO:0030288">
    <property type="term" value="C:outer membrane-bounded periplasmic space"/>
    <property type="evidence" value="ECO:0007669"/>
    <property type="project" value="TreeGrafter"/>
</dbReference>
<dbReference type="PRINTS" id="PR01607">
    <property type="entry name" value="APYRASEFAMLY"/>
</dbReference>
<evidence type="ECO:0000259" key="4">
    <source>
        <dbReference type="Pfam" id="PF02872"/>
    </source>
</evidence>
<dbReference type="OrthoDB" id="9793179at2"/>
<dbReference type="STRING" id="1173111.SAMN05444955_11969"/>
<dbReference type="GO" id="GO:0008253">
    <property type="term" value="F:5'-nucleotidase activity"/>
    <property type="evidence" value="ECO:0007669"/>
    <property type="project" value="TreeGrafter"/>
</dbReference>
<dbReference type="Pfam" id="PF02872">
    <property type="entry name" value="5_nucleotid_C"/>
    <property type="match status" value="1"/>
</dbReference>
<evidence type="ECO:0000313" key="6">
    <source>
        <dbReference type="Proteomes" id="UP000199695"/>
    </source>
</evidence>
<dbReference type="InterPro" id="IPR036907">
    <property type="entry name" value="5'-Nucleotdase_C_sf"/>
</dbReference>
<dbReference type="GO" id="GO:0000166">
    <property type="term" value="F:nucleotide binding"/>
    <property type="evidence" value="ECO:0007669"/>
    <property type="project" value="UniProtKB-KW"/>
</dbReference>
<accession>A0A1H8IVY7</accession>
<dbReference type="Gene3D" id="3.60.21.10">
    <property type="match status" value="1"/>
</dbReference>
<dbReference type="CDD" id="cd00845">
    <property type="entry name" value="MPP_UshA_N_like"/>
    <property type="match status" value="1"/>
</dbReference>
<dbReference type="PROSITE" id="PS00785">
    <property type="entry name" value="5_NUCLEOTIDASE_1"/>
    <property type="match status" value="1"/>
</dbReference>
<dbReference type="SUPFAM" id="SSF55816">
    <property type="entry name" value="5'-nucleotidase (syn. UDP-sugar hydrolase), C-terminal domain"/>
    <property type="match status" value="1"/>
</dbReference>
<feature type="domain" description="5'-Nucleotidase C-terminal" evidence="4">
    <location>
        <begin position="293"/>
        <end position="431"/>
    </location>
</feature>
<dbReference type="InterPro" id="IPR006146">
    <property type="entry name" value="5'-Nucleotdase_CS"/>
</dbReference>
<keyword evidence="2" id="KW-0547">Nucleotide-binding</keyword>